<organism evidence="1 2">
    <name type="scientific">Odoribacter splanchnicus</name>
    <dbReference type="NCBI Taxonomy" id="28118"/>
    <lineage>
        <taxon>Bacteria</taxon>
        <taxon>Pseudomonadati</taxon>
        <taxon>Bacteroidota</taxon>
        <taxon>Bacteroidia</taxon>
        <taxon>Bacteroidales</taxon>
        <taxon>Odoribacteraceae</taxon>
        <taxon>Odoribacter</taxon>
    </lineage>
</organism>
<comment type="caution">
    <text evidence="1">The sequence shown here is derived from an EMBL/GenBank/DDBJ whole genome shotgun (WGS) entry which is preliminary data.</text>
</comment>
<gene>
    <name evidence="1" type="ORF">DWW57_08660</name>
</gene>
<dbReference type="InterPro" id="IPR032183">
    <property type="entry name" value="PKD-like"/>
</dbReference>
<evidence type="ECO:0000313" key="1">
    <source>
        <dbReference type="EMBL" id="RGU56607.1"/>
    </source>
</evidence>
<dbReference type="AlphaFoldDB" id="A0A412TRW8"/>
<dbReference type="Pfam" id="PF16407">
    <property type="entry name" value="PKD_2"/>
    <property type="match status" value="1"/>
</dbReference>
<name>A0A412TRW8_9BACT</name>
<reference evidence="1 2" key="1">
    <citation type="submission" date="2018-08" db="EMBL/GenBank/DDBJ databases">
        <title>A genome reference for cultivated species of the human gut microbiota.</title>
        <authorList>
            <person name="Zou Y."/>
            <person name="Xue W."/>
            <person name="Luo G."/>
        </authorList>
    </citation>
    <scope>NUCLEOTIDE SEQUENCE [LARGE SCALE GENOMIC DNA]</scope>
    <source>
        <strain evidence="1 2">AF16-14</strain>
    </source>
</reference>
<dbReference type="EMBL" id="QRYC01000009">
    <property type="protein sequence ID" value="RGU56607.1"/>
    <property type="molecule type" value="Genomic_DNA"/>
</dbReference>
<evidence type="ECO:0000313" key="2">
    <source>
        <dbReference type="Proteomes" id="UP000284243"/>
    </source>
</evidence>
<proteinExistence type="predicted"/>
<protein>
    <submittedName>
        <fullName evidence="1">Uncharacterized protein</fullName>
    </submittedName>
</protein>
<accession>A0A412TRW8</accession>
<sequence length="530" mass="58943">MKKLKYIGILFLLILFSCVDDESRYGDIDIDEIKIEGIKDYQEIEVGGKLTITPVVTTKFGEKSDLSYVWYKYNEEQSVADTLSFEKNLDVVISDVLPGVKTTLKFKVTDNKTGLYVIEESSFTTIGKYSGGTLMLCKTGGEYDLTMLKKDGTTLYEKIYTQINEGEKLSEQSRKIILIKPYARNPRPYKAVVVTAKNNTGGVYLDPDLFVRKAYMKEKFFSGEDLTGDIGIDGYCTDQGSDYLVVNGKVHGRAYGFEETAVWNPEIVFLSAPQDYSAALYVAQPTGYPFYAAPLFYDNLHGRFMINQSGGYFSFIGGANSDFSKFDPKAMGEGVELVLSGSMNSTLNEVWALMRDKNKNEYFLITYKFIFNDDWTYDFISLSKQVLTGAAYPGLYNATAMIPGNKAEVDNYMPWHMDSKGISDIFFYVSDDKVYAFNVKTASEGVIIDGTKEHYAIDGVDCTEVAAPTTENPNATMIQLTIAIKDGNIPAPNGGIAVYKLNNIGGLAAQKLYTKAGFCDEVVATVEKQD</sequence>
<dbReference type="PROSITE" id="PS51257">
    <property type="entry name" value="PROKAR_LIPOPROTEIN"/>
    <property type="match status" value="1"/>
</dbReference>
<dbReference type="Proteomes" id="UP000284243">
    <property type="component" value="Unassembled WGS sequence"/>
</dbReference>
<dbReference type="RefSeq" id="WP_022160726.1">
    <property type="nucleotide sequence ID" value="NZ_CABJFF010000014.1"/>
</dbReference>